<dbReference type="EMBL" id="JAATJN010000001">
    <property type="protein sequence ID" value="NJC58147.1"/>
    <property type="molecule type" value="Genomic_DNA"/>
</dbReference>
<gene>
    <name evidence="1" type="ORF">BKA07_003182</name>
</gene>
<dbReference type="Proteomes" id="UP000576792">
    <property type="component" value="Unassembled WGS sequence"/>
</dbReference>
<organism evidence="1 2">
    <name type="scientific">Brevibacterium marinum</name>
    <dbReference type="NCBI Taxonomy" id="418643"/>
    <lineage>
        <taxon>Bacteria</taxon>
        <taxon>Bacillati</taxon>
        <taxon>Actinomycetota</taxon>
        <taxon>Actinomycetes</taxon>
        <taxon>Micrococcales</taxon>
        <taxon>Brevibacteriaceae</taxon>
        <taxon>Brevibacterium</taxon>
    </lineage>
</organism>
<reference evidence="1 2" key="1">
    <citation type="submission" date="2020-03" db="EMBL/GenBank/DDBJ databases">
        <title>Sequencing the genomes of 1000 actinobacteria strains.</title>
        <authorList>
            <person name="Klenk H.-P."/>
        </authorList>
    </citation>
    <scope>NUCLEOTIDE SEQUENCE [LARGE SCALE GENOMIC DNA]</scope>
    <source>
        <strain evidence="1 2">DSM 18964</strain>
    </source>
</reference>
<proteinExistence type="predicted"/>
<sequence length="78" mass="8296">MPGKILGMTVQVDEARCDDQPGDIDDLTGIGGVVADGHDASVTYADIGDLIESSFWIDDTTASQHHIAVSSRYHHSPS</sequence>
<keyword evidence="2" id="KW-1185">Reference proteome</keyword>
<dbReference type="AlphaFoldDB" id="A0A846SBL4"/>
<accession>A0A846SBL4</accession>
<protein>
    <submittedName>
        <fullName evidence="1">Uncharacterized protein</fullName>
    </submittedName>
</protein>
<comment type="caution">
    <text evidence="1">The sequence shown here is derived from an EMBL/GenBank/DDBJ whole genome shotgun (WGS) entry which is preliminary data.</text>
</comment>
<evidence type="ECO:0000313" key="2">
    <source>
        <dbReference type="Proteomes" id="UP000576792"/>
    </source>
</evidence>
<evidence type="ECO:0000313" key="1">
    <source>
        <dbReference type="EMBL" id="NJC58147.1"/>
    </source>
</evidence>
<name>A0A846SBL4_9MICO</name>